<feature type="binding site" evidence="3">
    <location>
        <position position="237"/>
    </location>
    <ligand>
        <name>GTP</name>
        <dbReference type="ChEBI" id="CHEBI:37565"/>
    </ligand>
</feature>
<evidence type="ECO:0000256" key="3">
    <source>
        <dbReference type="HAMAP-Rule" id="MF_00316"/>
    </source>
</evidence>
<comment type="catalytic activity">
    <reaction evidence="3">
        <text>Mo-molybdopterin + GTP + H(+) = Mo-molybdopterin guanine dinucleotide + diphosphate</text>
        <dbReference type="Rhea" id="RHEA:34243"/>
        <dbReference type="ChEBI" id="CHEBI:15378"/>
        <dbReference type="ChEBI" id="CHEBI:33019"/>
        <dbReference type="ChEBI" id="CHEBI:37565"/>
        <dbReference type="ChEBI" id="CHEBI:71302"/>
        <dbReference type="ChEBI" id="CHEBI:71310"/>
        <dbReference type="EC" id="2.7.7.77"/>
    </reaction>
</comment>
<comment type="function">
    <text evidence="3">Transfers a GMP moiety from GTP to Mo-molybdopterin (Mo-MPT) cofactor (Moco or molybdenum cofactor) to form Mo-molybdopterin guanine dinucleotide (Mo-MGD) cofactor.</text>
</comment>
<evidence type="ECO:0000259" key="4">
    <source>
        <dbReference type="Pfam" id="PF03205"/>
    </source>
</evidence>
<dbReference type="CDD" id="cd02503">
    <property type="entry name" value="MobA"/>
    <property type="match status" value="1"/>
</dbReference>
<keyword evidence="3" id="KW-0963">Cytoplasm</keyword>
<dbReference type="EMBL" id="JAYMFH010000001">
    <property type="protein sequence ID" value="MEC4293708.1"/>
    <property type="molecule type" value="Genomic_DNA"/>
</dbReference>
<dbReference type="InterPro" id="IPR004435">
    <property type="entry name" value="MobB_dom"/>
</dbReference>
<keyword evidence="3" id="KW-0460">Magnesium</keyword>
<dbReference type="InterPro" id="IPR013482">
    <property type="entry name" value="Molybde_CF_guanTrfase"/>
</dbReference>
<sequence>MIDIPSPAIAVVGRHNSGKTTLIERLIAELVSRGLNVGSIKHHSHRGFDIDIPGKDSYRHRAAGASETVIAAPGQVARIKTVEDEVECSELVRSMPNHDIIVVEGYRKSGLPTVEIMRSGNEADHRAAQLFVEAARKGLPLTTDFTQLGREIDRGVPAEGEFSAAADAAAKMPSTNTVAVVTDIPEAREAAEIYGIPAIGLEDVAALADFLGEHYVRPRVSVVIQAGGESRRMGQSKATVPFAGRPLICRLVERLAPVADELIITTNEAERLGFLAEQYPELDIKLVPDAYKERGALPGMYTALSSAKNPYVAVVACDMVFASPRLVVAEALAMHESGADVVAPANKHGFEPLHAMYRKDGCLEAVHARTERGEKRVQSFFDDPAVMVLPFSQDKVLEVEPRGGCFINANTPEELARIEQSYLGE</sequence>
<keyword evidence="7" id="KW-1185">Reference proteome</keyword>
<name>A0ABU6IV98_9ACTN</name>
<comment type="subcellular location">
    <subcellularLocation>
        <location evidence="3">Cytoplasm</location>
    </subcellularLocation>
</comment>
<dbReference type="Pfam" id="PF03205">
    <property type="entry name" value="MobB"/>
    <property type="match status" value="1"/>
</dbReference>
<keyword evidence="2 3" id="KW-0501">Molybdenum cofactor biosynthesis</keyword>
<dbReference type="RefSeq" id="WP_326454091.1">
    <property type="nucleotide sequence ID" value="NZ_JAYMFH010000001.1"/>
</dbReference>
<feature type="domain" description="Molybdopterin-guanine dinucleotide biosynthesis protein B (MobB)" evidence="4">
    <location>
        <begin position="9"/>
        <end position="125"/>
    </location>
</feature>
<dbReference type="PANTHER" id="PTHR40072">
    <property type="entry name" value="MOLYBDOPTERIN-GUANINE DINUCLEOTIDE BIOSYNTHESIS ADAPTER PROTEIN-RELATED"/>
    <property type="match status" value="1"/>
</dbReference>
<comment type="similarity">
    <text evidence="3">Belongs to the MobA family.</text>
</comment>
<keyword evidence="1 3" id="KW-0342">GTP-binding</keyword>
<dbReference type="InterPro" id="IPR025877">
    <property type="entry name" value="MobA-like_NTP_Trfase"/>
</dbReference>
<evidence type="ECO:0000313" key="6">
    <source>
        <dbReference type="EMBL" id="MEC4293708.1"/>
    </source>
</evidence>
<dbReference type="Proteomes" id="UP001343724">
    <property type="component" value="Unassembled WGS sequence"/>
</dbReference>
<feature type="binding site" evidence="3">
    <location>
        <position position="289"/>
    </location>
    <ligand>
        <name>GTP</name>
        <dbReference type="ChEBI" id="CHEBI:37565"/>
    </ligand>
</feature>
<evidence type="ECO:0000256" key="1">
    <source>
        <dbReference type="ARBA" id="ARBA00023134"/>
    </source>
</evidence>
<keyword evidence="3" id="KW-0479">Metal-binding</keyword>
<reference evidence="6 7" key="1">
    <citation type="submission" date="2024-01" db="EMBL/GenBank/DDBJ databases">
        <title>novel species in genus Adlercreutzia.</title>
        <authorList>
            <person name="Liu X."/>
        </authorList>
    </citation>
    <scope>NUCLEOTIDE SEQUENCE [LARGE SCALE GENOMIC DNA]</scope>
    <source>
        <strain evidence="6 7">R22</strain>
    </source>
</reference>
<dbReference type="InterPro" id="IPR029044">
    <property type="entry name" value="Nucleotide-diphossugar_trans"/>
</dbReference>
<feature type="binding site" evidence="3">
    <location>
        <position position="318"/>
    </location>
    <ligand>
        <name>GTP</name>
        <dbReference type="ChEBI" id="CHEBI:37565"/>
    </ligand>
</feature>
<keyword evidence="3" id="KW-0547">Nucleotide-binding</keyword>
<evidence type="ECO:0000259" key="5">
    <source>
        <dbReference type="Pfam" id="PF12804"/>
    </source>
</evidence>
<dbReference type="PANTHER" id="PTHR40072:SF1">
    <property type="entry name" value="MOLYBDOPTERIN-GUANINE DINUCLEOTIDE BIOSYNTHESIS ADAPTER PROTEIN"/>
    <property type="match status" value="1"/>
</dbReference>
<gene>
    <name evidence="6" type="primary">mobB</name>
    <name evidence="3" type="synonym">mobA</name>
    <name evidence="6" type="ORF">VJ920_00080</name>
</gene>
<organism evidence="6 7">
    <name type="scientific">Adlercreutzia shanghongiae</name>
    <dbReference type="NCBI Taxonomy" id="3111773"/>
    <lineage>
        <taxon>Bacteria</taxon>
        <taxon>Bacillati</taxon>
        <taxon>Actinomycetota</taxon>
        <taxon>Coriobacteriia</taxon>
        <taxon>Eggerthellales</taxon>
        <taxon>Eggerthellaceae</taxon>
        <taxon>Adlercreutzia</taxon>
    </lineage>
</organism>
<dbReference type="NCBIfam" id="TIGR00176">
    <property type="entry name" value="mobB"/>
    <property type="match status" value="1"/>
</dbReference>
<dbReference type="HAMAP" id="MF_00316">
    <property type="entry name" value="MobA"/>
    <property type="match status" value="1"/>
</dbReference>
<dbReference type="Gene3D" id="3.40.50.300">
    <property type="entry name" value="P-loop containing nucleotide triphosphate hydrolases"/>
    <property type="match status" value="1"/>
</dbReference>
<dbReference type="CDD" id="cd03116">
    <property type="entry name" value="MobB"/>
    <property type="match status" value="1"/>
</dbReference>
<feature type="domain" description="MobA-like NTP transferase" evidence="5">
    <location>
        <begin position="222"/>
        <end position="377"/>
    </location>
</feature>
<feature type="binding site" evidence="3">
    <location>
        <position position="318"/>
    </location>
    <ligand>
        <name>Mg(2+)</name>
        <dbReference type="ChEBI" id="CHEBI:18420"/>
    </ligand>
</feature>
<comment type="domain">
    <text evidence="3">The N-terminal domain determines nucleotide recognition and specific binding, while the C-terminal domain determines the specific binding to the target protein.</text>
</comment>
<dbReference type="Pfam" id="PF12804">
    <property type="entry name" value="NTP_transf_3"/>
    <property type="match status" value="1"/>
</dbReference>
<evidence type="ECO:0000256" key="2">
    <source>
        <dbReference type="ARBA" id="ARBA00023150"/>
    </source>
</evidence>
<dbReference type="InterPro" id="IPR027417">
    <property type="entry name" value="P-loop_NTPase"/>
</dbReference>
<evidence type="ECO:0000313" key="7">
    <source>
        <dbReference type="Proteomes" id="UP001343724"/>
    </source>
</evidence>
<keyword evidence="3" id="KW-0808">Transferase</keyword>
<comment type="caution">
    <text evidence="6">The sequence shown here is derived from an EMBL/GenBank/DDBJ whole genome shotgun (WGS) entry which is preliminary data.</text>
</comment>
<dbReference type="SUPFAM" id="SSF52540">
    <property type="entry name" value="P-loop containing nucleoside triphosphate hydrolases"/>
    <property type="match status" value="1"/>
</dbReference>
<dbReference type="SUPFAM" id="SSF53448">
    <property type="entry name" value="Nucleotide-diphospho-sugar transferases"/>
    <property type="match status" value="1"/>
</dbReference>
<comment type="caution">
    <text evidence="3">Lacks conserved residue(s) required for the propagation of feature annotation.</text>
</comment>
<proteinExistence type="inferred from homology"/>
<protein>
    <recommendedName>
        <fullName evidence="3">Probable molybdenum cofactor guanylyltransferase</fullName>
        <shortName evidence="3">MoCo guanylyltransferase</shortName>
        <ecNumber evidence="3">2.7.7.77</ecNumber>
    </recommendedName>
    <alternativeName>
        <fullName evidence="3">GTP:molybdopterin guanylyltransferase</fullName>
    </alternativeName>
    <alternativeName>
        <fullName evidence="3">Mo-MPT guanylyltransferase</fullName>
    </alternativeName>
    <alternativeName>
        <fullName evidence="3">Molybdopterin guanylyltransferase</fullName>
    </alternativeName>
    <alternativeName>
        <fullName evidence="3">Molybdopterin-guanine dinucleotide synthase</fullName>
        <shortName evidence="3">MGD synthase</shortName>
    </alternativeName>
</protein>
<comment type="cofactor">
    <cofactor evidence="3">
        <name>Mg(2+)</name>
        <dbReference type="ChEBI" id="CHEBI:18420"/>
    </cofactor>
</comment>
<accession>A0ABU6IV98</accession>
<dbReference type="EC" id="2.7.7.77" evidence="3"/>
<dbReference type="InterPro" id="IPR052539">
    <property type="entry name" value="MGD_biosynthesis_adapter"/>
</dbReference>
<dbReference type="Gene3D" id="3.90.550.10">
    <property type="entry name" value="Spore Coat Polysaccharide Biosynthesis Protein SpsA, Chain A"/>
    <property type="match status" value="1"/>
</dbReference>